<dbReference type="GO" id="GO:0016887">
    <property type="term" value="F:ATP hydrolysis activity"/>
    <property type="evidence" value="ECO:0007669"/>
    <property type="project" value="InterPro"/>
</dbReference>
<comment type="caution">
    <text evidence="8">The sequence shown here is derived from an EMBL/GenBank/DDBJ whole genome shotgun (WGS) entry which is preliminary data.</text>
</comment>
<keyword evidence="4 6" id="KW-0175">Coiled coil</keyword>
<feature type="coiled-coil region" evidence="6">
    <location>
        <begin position="170"/>
        <end position="211"/>
    </location>
</feature>
<dbReference type="GO" id="GO:0030261">
    <property type="term" value="P:chromosome condensation"/>
    <property type="evidence" value="ECO:0007669"/>
    <property type="project" value="InterPro"/>
</dbReference>
<gene>
    <name evidence="6 8" type="primary">smc</name>
    <name evidence="8" type="ORF">GCM10007852_13770</name>
</gene>
<dbReference type="Gene3D" id="3.40.50.300">
    <property type="entry name" value="P-loop containing nucleotide triphosphate hydrolases"/>
    <property type="match status" value="2"/>
</dbReference>
<evidence type="ECO:0000256" key="4">
    <source>
        <dbReference type="ARBA" id="ARBA00023054"/>
    </source>
</evidence>
<comment type="domain">
    <text evidence="6">Contains large globular domains required for ATP hydrolysis at each terminus and a third globular domain forming a flexible hinge near the middle of the molecule. These domains are separated by coiled-coil structures.</text>
</comment>
<dbReference type="AlphaFoldDB" id="A0AA37SXQ6"/>
<evidence type="ECO:0000313" key="8">
    <source>
        <dbReference type="EMBL" id="GLR70469.1"/>
    </source>
</evidence>
<dbReference type="InterPro" id="IPR027417">
    <property type="entry name" value="P-loop_NTPase"/>
</dbReference>
<comment type="function">
    <text evidence="6">Required for chromosome condensation and partitioning.</text>
</comment>
<dbReference type="RefSeq" id="WP_284216764.1">
    <property type="nucleotide sequence ID" value="NZ_BSOT01000005.1"/>
</dbReference>
<keyword evidence="9" id="KW-1185">Reference proteome</keyword>
<keyword evidence="2 6" id="KW-0547">Nucleotide-binding</keyword>
<keyword evidence="1 6" id="KW-0963">Cytoplasm</keyword>
<dbReference type="InterPro" id="IPR011890">
    <property type="entry name" value="SMC_prok"/>
</dbReference>
<dbReference type="SUPFAM" id="SSF52540">
    <property type="entry name" value="P-loop containing nucleoside triphosphate hydrolases"/>
    <property type="match status" value="2"/>
</dbReference>
<keyword evidence="3 6" id="KW-0067">ATP-binding</keyword>
<feature type="coiled-coil region" evidence="6">
    <location>
        <begin position="714"/>
        <end position="867"/>
    </location>
</feature>
<dbReference type="Proteomes" id="UP001156601">
    <property type="component" value="Unassembled WGS sequence"/>
</dbReference>
<keyword evidence="5 6" id="KW-0238">DNA-binding</keyword>
<dbReference type="GO" id="GO:0007062">
    <property type="term" value="P:sister chromatid cohesion"/>
    <property type="evidence" value="ECO:0007669"/>
    <property type="project" value="InterPro"/>
</dbReference>
<evidence type="ECO:0000259" key="7">
    <source>
        <dbReference type="Pfam" id="PF02463"/>
    </source>
</evidence>
<comment type="subunit">
    <text evidence="6">Homodimer.</text>
</comment>
<dbReference type="CDD" id="cd03278">
    <property type="entry name" value="ABC_SMC_barmotin"/>
    <property type="match status" value="2"/>
</dbReference>
<evidence type="ECO:0000313" key="9">
    <source>
        <dbReference type="Proteomes" id="UP001156601"/>
    </source>
</evidence>
<dbReference type="GO" id="GO:0005737">
    <property type="term" value="C:cytoplasm"/>
    <property type="evidence" value="ECO:0007669"/>
    <property type="project" value="UniProtKB-SubCell"/>
</dbReference>
<reference evidence="8" key="2">
    <citation type="submission" date="2023-01" db="EMBL/GenBank/DDBJ databases">
        <title>Draft genome sequence of Agaribacter marinus strain NBRC 110023.</title>
        <authorList>
            <person name="Sun Q."/>
            <person name="Mori K."/>
        </authorList>
    </citation>
    <scope>NUCLEOTIDE SEQUENCE</scope>
    <source>
        <strain evidence="8">NBRC 110023</strain>
    </source>
</reference>
<feature type="binding site" evidence="6">
    <location>
        <begin position="32"/>
        <end position="39"/>
    </location>
    <ligand>
        <name>ATP</name>
        <dbReference type="ChEBI" id="CHEBI:30616"/>
    </ligand>
</feature>
<dbReference type="GO" id="GO:0007059">
    <property type="term" value="P:chromosome segregation"/>
    <property type="evidence" value="ECO:0007669"/>
    <property type="project" value="UniProtKB-UniRule"/>
</dbReference>
<dbReference type="EMBL" id="BSOT01000005">
    <property type="protein sequence ID" value="GLR70469.1"/>
    <property type="molecule type" value="Genomic_DNA"/>
</dbReference>
<dbReference type="InterPro" id="IPR003395">
    <property type="entry name" value="RecF/RecN/SMC_N"/>
</dbReference>
<dbReference type="GO" id="GO:0005524">
    <property type="term" value="F:ATP binding"/>
    <property type="evidence" value="ECO:0007669"/>
    <property type="project" value="UniProtKB-UniRule"/>
</dbReference>
<evidence type="ECO:0000256" key="3">
    <source>
        <dbReference type="ARBA" id="ARBA00022840"/>
    </source>
</evidence>
<accession>A0AA37SXQ6</accession>
<reference evidence="8" key="1">
    <citation type="journal article" date="2014" name="Int. J. Syst. Evol. Microbiol.">
        <title>Complete genome sequence of Corynebacterium casei LMG S-19264T (=DSM 44701T), isolated from a smear-ripened cheese.</title>
        <authorList>
            <consortium name="US DOE Joint Genome Institute (JGI-PGF)"/>
            <person name="Walter F."/>
            <person name="Albersmeier A."/>
            <person name="Kalinowski J."/>
            <person name="Ruckert C."/>
        </authorList>
    </citation>
    <scope>NUCLEOTIDE SEQUENCE</scope>
    <source>
        <strain evidence="8">NBRC 110023</strain>
    </source>
</reference>
<feature type="domain" description="RecF/RecN/SMC N-terminal" evidence="7">
    <location>
        <begin position="3"/>
        <end position="1134"/>
    </location>
</feature>
<dbReference type="NCBIfam" id="TIGR02168">
    <property type="entry name" value="SMC_prok_B"/>
    <property type="match status" value="1"/>
</dbReference>
<evidence type="ECO:0000256" key="6">
    <source>
        <dbReference type="HAMAP-Rule" id="MF_01894"/>
    </source>
</evidence>
<sequence>MRLKRIRLAGFKSFVDPTTIPFPGDMTAILGPNGCGKSNVIDAVRWVLGESSAKNLRGDAMTDVIFNGSSARKPVSQCSVELVFDNTSGRIAGEYASYNELSIKRVVTKEAISTYLLNSAKCRRRDITDLFLGTGLGPRSYAIIEQGMISKLIESKPQELRVFIEEAAGVSKYKERRKETQTRIKHTKDNLERLEDVRAELGDQLAKLKRQAVAATRYKELKEEDRTLKAQLATLRWLAQTELVKQSDKVILQHREQLNNLMAGKQQDESGLQALKNEQTMFKQTVNDIQQQIYRLGNEITKVEQSQLFAKKRGSQIQIEIDQISQQSSEAKHALTSVETELDDTEQLIMAAEPEQLTIEAQLEDIALRKQDAEATLEALSREYKRQDDQYLQQKQQLQQKHGKMQQTLSLQQRTESRIAELTLELDEFLDNHDEDLSLLQAQLEDAKMDLLSCEETLEEKQAGLNQAKNLFVDKDTAHRELEKKQLTLQAQFDALSAMQVQTNKNIPEWLVGNSTPIWQAFSIAEGYEKALEAALRLFGDALVCGKDQSMDLSLPLIQGVLFSQRFVTEKVEGTLASIVLQAEVPALFNTITVVEDVLDAQHKVADLSGFQSILTKEGTWIFSSAVISSALEQDSKVERAASMRKIRGQLYTLDVELSDAAQVLADSRVNVDKVEGEVQNVKTIQLQHSQQVQQLENQWQFSQMRQAQDKQRKQKVQSELQKQQSTLVEEEESLALLNEEIEELSVQVAILEEERQEQDIAKERRTRQIQDINTQYAQVQARAHEHAMQAQRLQNSYQILNEQKRTKTQQMEDYADKLNLLRDEAETLLMPSEEQAEILQEMLLEKESLADEQQTQAQALAKVEQQISDIEKGQAGVNARVDAVKAEIESERLHGETARVRAQSFIEQLAEMKQAIKDVLALLPEDADEQNYQSRLEKVSASLQRLGAVNLAAVQEFEEQSERKKHLDTQNEDLTSALETLENAMRKIDKETKSRFKSTYDKVNEDLKSLFPKVFGGGSAYLALTDDDLLDTGVTIMARPPGKKNSTIQLLSGGEKALTALSLVFAIFRLNPAPFCLLDEVDAPLDDANVGRFCKLVAEMSKTVQFIYITHNKVAMEMATHLTGVTMAEPGVSRMVSVDMEEALAIAE</sequence>
<comment type="similarity">
    <text evidence="6">Belongs to the SMC family.</text>
</comment>
<organism evidence="8 9">
    <name type="scientific">Agaribacter marinus</name>
    <dbReference type="NCBI Taxonomy" id="1431249"/>
    <lineage>
        <taxon>Bacteria</taxon>
        <taxon>Pseudomonadati</taxon>
        <taxon>Pseudomonadota</taxon>
        <taxon>Gammaproteobacteria</taxon>
        <taxon>Alteromonadales</taxon>
        <taxon>Alteromonadaceae</taxon>
        <taxon>Agaribacter</taxon>
    </lineage>
</organism>
<proteinExistence type="inferred from homology"/>
<dbReference type="InterPro" id="IPR024704">
    <property type="entry name" value="SMC"/>
</dbReference>
<dbReference type="PANTHER" id="PTHR43977">
    <property type="entry name" value="STRUCTURAL MAINTENANCE OF CHROMOSOMES PROTEIN 3"/>
    <property type="match status" value="1"/>
</dbReference>
<evidence type="ECO:0000256" key="2">
    <source>
        <dbReference type="ARBA" id="ARBA00022741"/>
    </source>
</evidence>
<protein>
    <recommendedName>
        <fullName evidence="6">Chromosome partition protein Smc</fullName>
    </recommendedName>
</protein>
<dbReference type="GO" id="GO:0003677">
    <property type="term" value="F:DNA binding"/>
    <property type="evidence" value="ECO:0007669"/>
    <property type="project" value="UniProtKB-UniRule"/>
</dbReference>
<comment type="subcellular location">
    <subcellularLocation>
        <location evidence="6">Cytoplasm</location>
    </subcellularLocation>
</comment>
<name>A0AA37SXQ6_9ALTE</name>
<evidence type="ECO:0000256" key="1">
    <source>
        <dbReference type="ARBA" id="ARBA00022490"/>
    </source>
</evidence>
<dbReference type="GO" id="GO:0006260">
    <property type="term" value="P:DNA replication"/>
    <property type="evidence" value="ECO:0007669"/>
    <property type="project" value="UniProtKB-UniRule"/>
</dbReference>
<evidence type="ECO:0000256" key="5">
    <source>
        <dbReference type="ARBA" id="ARBA00023125"/>
    </source>
</evidence>
<dbReference type="PIRSF" id="PIRSF005719">
    <property type="entry name" value="SMC"/>
    <property type="match status" value="1"/>
</dbReference>
<dbReference type="HAMAP" id="MF_01894">
    <property type="entry name" value="Smc_prok"/>
    <property type="match status" value="1"/>
</dbReference>
<dbReference type="Pfam" id="PF02463">
    <property type="entry name" value="SMC_N"/>
    <property type="match status" value="1"/>
</dbReference>
<feature type="coiled-coil region" evidence="6">
    <location>
        <begin position="965"/>
        <end position="992"/>
    </location>
</feature>
<feature type="coiled-coil region" evidence="6">
    <location>
        <begin position="363"/>
        <end position="457"/>
    </location>
</feature>